<dbReference type="InterPro" id="IPR027417">
    <property type="entry name" value="P-loop_NTPase"/>
</dbReference>
<dbReference type="InterPro" id="IPR036193">
    <property type="entry name" value="ADK_active_lid_dom_sf"/>
</dbReference>
<comment type="domain">
    <text evidence="7">Consists of three domains, a large central CORE domain and two small peripheral domains, NMPbind and LID, which undergo movements during catalysis. The LID domain closes over the site of phosphoryl transfer upon GTP binding. Assembling and dissambling the active center during each catalytic cycle provides an effective means to prevent GTP hydrolysis.</text>
</comment>
<evidence type="ECO:0000313" key="10">
    <source>
        <dbReference type="Proteomes" id="UP000292052"/>
    </source>
</evidence>
<dbReference type="HAMAP" id="MF_03169">
    <property type="entry name" value="Adenylate_kinase_AK3"/>
    <property type="match status" value="1"/>
</dbReference>
<dbReference type="CDD" id="cd01428">
    <property type="entry name" value="ADK"/>
    <property type="match status" value="1"/>
</dbReference>
<dbReference type="SUPFAM" id="SSF52540">
    <property type="entry name" value="P-loop containing nucleoside triphosphate hydrolases"/>
    <property type="match status" value="1"/>
</dbReference>
<dbReference type="NCBIfam" id="TIGR01351">
    <property type="entry name" value="adk"/>
    <property type="match status" value="1"/>
</dbReference>
<dbReference type="GO" id="GO:0006172">
    <property type="term" value="P:ADP biosynthetic process"/>
    <property type="evidence" value="ECO:0007669"/>
    <property type="project" value="UniProtKB-UniRule"/>
</dbReference>
<dbReference type="Gene3D" id="3.40.50.300">
    <property type="entry name" value="P-loop containing nucleotide triphosphate hydrolases"/>
    <property type="match status" value="1"/>
</dbReference>
<reference evidence="9 10" key="1">
    <citation type="submission" date="2017-03" db="EMBL/GenBank/DDBJ databases">
        <title>Genome of the blue death feigning beetle - Asbolus verrucosus.</title>
        <authorList>
            <person name="Rider S.D."/>
        </authorList>
    </citation>
    <scope>NUCLEOTIDE SEQUENCE [LARGE SCALE GENOMIC DNA]</scope>
    <source>
        <strain evidence="9">Butters</strain>
        <tissue evidence="9">Head and leg muscle</tissue>
    </source>
</reference>
<evidence type="ECO:0000256" key="1">
    <source>
        <dbReference type="ARBA" id="ARBA00004305"/>
    </source>
</evidence>
<dbReference type="GO" id="GO:0046033">
    <property type="term" value="P:AMP metabolic process"/>
    <property type="evidence" value="ECO:0007669"/>
    <property type="project" value="UniProtKB-UniRule"/>
</dbReference>
<evidence type="ECO:0000259" key="8">
    <source>
        <dbReference type="Pfam" id="PF05191"/>
    </source>
</evidence>
<feature type="binding site" evidence="7">
    <location>
        <position position="96"/>
    </location>
    <ligand>
        <name>AMP</name>
        <dbReference type="ChEBI" id="CHEBI:456215"/>
    </ligand>
</feature>
<feature type="binding site" evidence="7">
    <location>
        <position position="170"/>
    </location>
    <ligand>
        <name>AMP</name>
        <dbReference type="ChEBI" id="CHEBI:456215"/>
    </ligand>
</feature>
<accession>A0A482W596</accession>
<dbReference type="Pfam" id="PF05191">
    <property type="entry name" value="ADK_lid"/>
    <property type="match status" value="1"/>
</dbReference>
<dbReference type="PRINTS" id="PR00094">
    <property type="entry name" value="ADENYLTKNASE"/>
</dbReference>
<dbReference type="HAMAP" id="MF_00235">
    <property type="entry name" value="Adenylate_kinase_Adk"/>
    <property type="match status" value="1"/>
</dbReference>
<evidence type="ECO:0000256" key="2">
    <source>
        <dbReference type="ARBA" id="ARBA00022679"/>
    </source>
</evidence>
<gene>
    <name evidence="7" type="primary">Adk3</name>
    <name evidence="9" type="ORF">BDFB_009555</name>
</gene>
<feature type="domain" description="Adenylate kinase active site lid" evidence="8">
    <location>
        <begin position="126"/>
        <end position="161"/>
    </location>
</feature>
<dbReference type="FunFam" id="3.40.50.300:FF:000106">
    <property type="entry name" value="Adenylate kinase mitochondrial"/>
    <property type="match status" value="1"/>
</dbReference>
<comment type="subunit">
    <text evidence="7">Monomer.</text>
</comment>
<dbReference type="STRING" id="1661398.A0A482W596"/>
<dbReference type="InterPro" id="IPR000850">
    <property type="entry name" value="Adenylat/UMP-CMP_kin"/>
</dbReference>
<feature type="binding site" evidence="7">
    <location>
        <begin position="135"/>
        <end position="136"/>
    </location>
    <ligand>
        <name>GTP</name>
        <dbReference type="ChEBI" id="CHEBI:37565"/>
    </ligand>
</feature>
<proteinExistence type="inferred from homology"/>
<feature type="binding site" evidence="7">
    <location>
        <begin position="89"/>
        <end position="92"/>
    </location>
    <ligand>
        <name>AMP</name>
        <dbReference type="ChEBI" id="CHEBI:456215"/>
    </ligand>
</feature>
<dbReference type="EC" id="2.7.4.10" evidence="7"/>
<dbReference type="AlphaFoldDB" id="A0A482W596"/>
<dbReference type="EMBL" id="QDEB01031917">
    <property type="protein sequence ID" value="RZC39708.1"/>
    <property type="molecule type" value="Genomic_DNA"/>
</dbReference>
<feature type="binding site" evidence="7">
    <location>
        <position position="159"/>
    </location>
    <ligand>
        <name>AMP</name>
        <dbReference type="ChEBI" id="CHEBI:456215"/>
    </ligand>
</feature>
<evidence type="ECO:0000256" key="5">
    <source>
        <dbReference type="ARBA" id="ARBA00023128"/>
    </source>
</evidence>
<sequence length="225" mass="25504">MATKLFRSVILGAPASGKGTISSRIVKNFNLEHISSGDKLRQNIKNKTTIGVAVEKYLQSGQLVPDDLMVKFIYEEINEAANKPWLLDGFPRTLAQAESLWSLQKLDVVLNLVVPFEVIIERVKGRWIHLSSGRVYNTNFNAPKIPGKDDITGEDLVQRVDDQPEVVTKRLEEYEKLTKPVIDYYRKIGILQEFCGNTSDEIWPKVHDSLTTFMPPYTAAQKSRI</sequence>
<dbReference type="SUPFAM" id="SSF57774">
    <property type="entry name" value="Microbial and mitochondrial ADK, insert 'zinc finger' domain"/>
    <property type="match status" value="1"/>
</dbReference>
<evidence type="ECO:0000256" key="4">
    <source>
        <dbReference type="ARBA" id="ARBA00022777"/>
    </source>
</evidence>
<dbReference type="InterPro" id="IPR033690">
    <property type="entry name" value="Adenylat_kinase_CS"/>
</dbReference>
<feature type="binding site" evidence="7">
    <location>
        <begin position="62"/>
        <end position="64"/>
    </location>
    <ligand>
        <name>AMP</name>
        <dbReference type="ChEBI" id="CHEBI:456215"/>
    </ligand>
</feature>
<keyword evidence="2 7" id="KW-0808">Transferase</keyword>
<dbReference type="PROSITE" id="PS00113">
    <property type="entry name" value="ADENYLATE_KINASE"/>
    <property type="match status" value="1"/>
</dbReference>
<comment type="caution">
    <text evidence="7">Lacks conserved residue(s) required for the propagation of feature annotation.</text>
</comment>
<dbReference type="Pfam" id="PF00406">
    <property type="entry name" value="ADK"/>
    <property type="match status" value="1"/>
</dbReference>
<keyword evidence="5 7" id="KW-0496">Mitochondrion</keyword>
<keyword evidence="4 7" id="KW-0418">Kinase</keyword>
<evidence type="ECO:0000313" key="9">
    <source>
        <dbReference type="EMBL" id="RZC39708.1"/>
    </source>
</evidence>
<feature type="binding site" evidence="7">
    <location>
        <position position="199"/>
    </location>
    <ligand>
        <name>GTP</name>
        <dbReference type="ChEBI" id="CHEBI:37565"/>
    </ligand>
</feature>
<dbReference type="GO" id="GO:0046041">
    <property type="term" value="P:ITP metabolic process"/>
    <property type="evidence" value="ECO:0007669"/>
    <property type="project" value="UniProtKB-UniRule"/>
</dbReference>
<comment type="catalytic activity">
    <reaction evidence="7">
        <text>a ribonucleoside 5'-triphosphate + AMP = a ribonucleoside 5'-diphosphate + ADP</text>
        <dbReference type="Rhea" id="RHEA:13749"/>
        <dbReference type="ChEBI" id="CHEBI:57930"/>
        <dbReference type="ChEBI" id="CHEBI:61557"/>
        <dbReference type="ChEBI" id="CHEBI:456215"/>
        <dbReference type="ChEBI" id="CHEBI:456216"/>
        <dbReference type="EC" id="2.7.4.10"/>
    </reaction>
</comment>
<evidence type="ECO:0000256" key="7">
    <source>
        <dbReference type="HAMAP-Rule" id="MF_03169"/>
    </source>
</evidence>
<keyword evidence="3 7" id="KW-0547">Nucleotide-binding</keyword>
<dbReference type="GO" id="GO:0004017">
    <property type="term" value="F:AMP kinase activity"/>
    <property type="evidence" value="ECO:0007669"/>
    <property type="project" value="InterPro"/>
</dbReference>
<evidence type="ECO:0000256" key="6">
    <source>
        <dbReference type="ARBA" id="ARBA00023134"/>
    </source>
</evidence>
<comment type="function">
    <text evidence="7">Involved in maintaining the homeostasis of cellular nucleotides by catalyzing the interconversion of nucleoside phosphates. Has GTP:AMP phosphotransferase and ITP:AMP phosphotransferase activities.</text>
</comment>
<comment type="similarity">
    <text evidence="7">Belongs to the adenylate kinase family. AK3 subfamily.</text>
</comment>
<dbReference type="PANTHER" id="PTHR23359">
    <property type="entry name" value="NUCLEOTIDE KINASE"/>
    <property type="match status" value="1"/>
</dbReference>
<comment type="caution">
    <text evidence="9">The sequence shown here is derived from an EMBL/GenBank/DDBJ whole genome shotgun (WGS) entry which is preliminary data.</text>
</comment>
<feature type="binding site" evidence="7">
    <location>
        <position position="36"/>
    </location>
    <ligand>
        <name>AMP</name>
        <dbReference type="ChEBI" id="CHEBI:456215"/>
    </ligand>
</feature>
<dbReference type="OrthoDB" id="439792at2759"/>
<feature type="binding site" evidence="7">
    <location>
        <position position="41"/>
    </location>
    <ligand>
        <name>AMP</name>
        <dbReference type="ChEBI" id="CHEBI:456215"/>
    </ligand>
</feature>
<dbReference type="GO" id="GO:0005524">
    <property type="term" value="F:ATP binding"/>
    <property type="evidence" value="ECO:0007669"/>
    <property type="project" value="InterPro"/>
</dbReference>
<comment type="subcellular location">
    <subcellularLocation>
        <location evidence="1 7">Mitochondrion matrix</location>
    </subcellularLocation>
</comment>
<dbReference type="InterPro" id="IPR007862">
    <property type="entry name" value="Adenylate_kinase_lid-dom"/>
</dbReference>
<evidence type="ECO:0000256" key="3">
    <source>
        <dbReference type="ARBA" id="ARBA00022741"/>
    </source>
</evidence>
<feature type="region of interest" description="NMPbind" evidence="7">
    <location>
        <begin position="35"/>
        <end position="64"/>
    </location>
</feature>
<dbReference type="InterPro" id="IPR028586">
    <property type="entry name" value="AK3/Ak4_mitochondrial"/>
</dbReference>
<dbReference type="GO" id="GO:0046899">
    <property type="term" value="F:nucleoside triphosphate adenylate kinase activity"/>
    <property type="evidence" value="ECO:0007669"/>
    <property type="project" value="UniProtKB-UniRule"/>
</dbReference>
<organism evidence="9 10">
    <name type="scientific">Asbolus verrucosus</name>
    <name type="common">Desert ironclad beetle</name>
    <dbReference type="NCBI Taxonomy" id="1661398"/>
    <lineage>
        <taxon>Eukaryota</taxon>
        <taxon>Metazoa</taxon>
        <taxon>Ecdysozoa</taxon>
        <taxon>Arthropoda</taxon>
        <taxon>Hexapoda</taxon>
        <taxon>Insecta</taxon>
        <taxon>Pterygota</taxon>
        <taxon>Neoptera</taxon>
        <taxon>Endopterygota</taxon>
        <taxon>Coleoptera</taxon>
        <taxon>Polyphaga</taxon>
        <taxon>Cucujiformia</taxon>
        <taxon>Tenebrionidae</taxon>
        <taxon>Pimeliinae</taxon>
        <taxon>Asbolus</taxon>
    </lineage>
</organism>
<dbReference type="GO" id="GO:0046039">
    <property type="term" value="P:GTP metabolic process"/>
    <property type="evidence" value="ECO:0007669"/>
    <property type="project" value="UniProtKB-UniRule"/>
</dbReference>
<name>A0A482W596_ASBVE</name>
<dbReference type="Proteomes" id="UP000292052">
    <property type="component" value="Unassembled WGS sequence"/>
</dbReference>
<keyword evidence="10" id="KW-1185">Reference proteome</keyword>
<keyword evidence="6 7" id="KW-0342">GTP-binding</keyword>
<feature type="region of interest" description="LID" evidence="7">
    <location>
        <begin position="125"/>
        <end position="162"/>
    </location>
</feature>
<protein>
    <recommendedName>
        <fullName evidence="7">GTP:AMP phosphotransferase, mitochondrial</fullName>
        <ecNumber evidence="7">2.7.4.10</ecNumber>
    </recommendedName>
    <alternativeName>
        <fullName evidence="7">Adenylate kinase 3</fullName>
        <shortName evidence="7">AK 3</shortName>
    </alternativeName>
</protein>
<dbReference type="InterPro" id="IPR006259">
    <property type="entry name" value="Adenyl_kin_sub"/>
</dbReference>
<dbReference type="GO" id="GO:0005525">
    <property type="term" value="F:GTP binding"/>
    <property type="evidence" value="ECO:0007669"/>
    <property type="project" value="UniProtKB-KW"/>
</dbReference>
<feature type="binding site" evidence="7">
    <location>
        <position position="126"/>
    </location>
    <ligand>
        <name>GTP</name>
        <dbReference type="ChEBI" id="CHEBI:37565"/>
    </ligand>
</feature>
<dbReference type="GO" id="GO:0005759">
    <property type="term" value="C:mitochondrial matrix"/>
    <property type="evidence" value="ECO:0007669"/>
    <property type="project" value="UniProtKB-SubCell"/>
</dbReference>